<dbReference type="AlphaFoldDB" id="A0A3Q1GV56"/>
<dbReference type="PROSITE" id="PS50950">
    <property type="entry name" value="ZF_THAP"/>
    <property type="match status" value="1"/>
</dbReference>
<feature type="domain" description="THAP-type" evidence="7">
    <location>
        <begin position="14"/>
        <end position="93"/>
    </location>
</feature>
<dbReference type="GeneTree" id="ENSGT00940000164656"/>
<evidence type="ECO:0000256" key="2">
    <source>
        <dbReference type="ARBA" id="ARBA00022723"/>
    </source>
</evidence>
<keyword evidence="5 6" id="KW-0238">DNA-binding</keyword>
<dbReference type="InterPro" id="IPR038441">
    <property type="entry name" value="THAP_Znf_sf"/>
</dbReference>
<dbReference type="Pfam" id="PF05485">
    <property type="entry name" value="THAP"/>
    <property type="match status" value="1"/>
</dbReference>
<sequence length="451" mass="50896">MLLNDFFTFERTDYGSFEHCCVPLCNSSSKYNTTLSFHKFPPDPELRRTWIESIQREKLHVSRFSRVCSRHFTGEDFQEDGRQLKPGAVPVLFEWNQYSVPGGVAVDGPVDGPAEEPEAFLTEHNYALASETELKERIGRLTGGQRFGLQRFAGSDEDLRFFTRFASYDLLMGFWTSIEHLVPLVVSMKNSHRDVLTDTNVPAVSSLQPIDEMLLLLNYLALGSKLNDLADRYGIQPSAVSQIITKWSNFLYTVLGSVNIWIPEEKIRKHLPAEFEEYANTTVILGCMELRYQRPPSSLLDGEDLSTQSNSSCTLKGLFGVAPHGAVTFVSQLFAGSVRDDHLIRESGILKLLRPGMGVMVDQGFPVDDLSLCKIYMPAFLSPRSRMSGRDVRETLASVHVEHLISRVKDHRFFDTEIPLQLLGNINQLYTVACLLTNYENGLLGKTERLV</sequence>
<evidence type="ECO:0000259" key="7">
    <source>
        <dbReference type="PROSITE" id="PS50950"/>
    </source>
</evidence>
<dbReference type="Pfam" id="PF13359">
    <property type="entry name" value="DDE_Tnp_4"/>
    <property type="match status" value="1"/>
</dbReference>
<dbReference type="PANTHER" id="PTHR23080:SF133">
    <property type="entry name" value="SI:CH211-262I1.5-RELATED"/>
    <property type="match status" value="1"/>
</dbReference>
<dbReference type="GO" id="GO:0008270">
    <property type="term" value="F:zinc ion binding"/>
    <property type="evidence" value="ECO:0007669"/>
    <property type="project" value="UniProtKB-KW"/>
</dbReference>
<evidence type="ECO:0000313" key="9">
    <source>
        <dbReference type="Proteomes" id="UP000257200"/>
    </source>
</evidence>
<dbReference type="SMART" id="SM00980">
    <property type="entry name" value="THAP"/>
    <property type="match status" value="1"/>
</dbReference>
<dbReference type="InterPro" id="IPR027805">
    <property type="entry name" value="Transposase_HTH_dom"/>
</dbReference>
<dbReference type="SMART" id="SM00692">
    <property type="entry name" value="DM3"/>
    <property type="match status" value="1"/>
</dbReference>
<accession>A0A3Q1GV56</accession>
<dbReference type="SUPFAM" id="SSF57716">
    <property type="entry name" value="Glucocorticoid receptor-like (DNA-binding domain)"/>
    <property type="match status" value="1"/>
</dbReference>
<proteinExistence type="predicted"/>
<evidence type="ECO:0000256" key="5">
    <source>
        <dbReference type="ARBA" id="ARBA00023125"/>
    </source>
</evidence>
<protein>
    <recommendedName>
        <fullName evidence="7">THAP-type domain-containing protein</fullName>
    </recommendedName>
</protein>
<name>A0A3Q1GV56_9TELE</name>
<dbReference type="Ensembl" id="ENSAPOT00000017377.1">
    <property type="protein sequence ID" value="ENSAPOP00000021010.1"/>
    <property type="gene ID" value="ENSAPOG00000001302.1"/>
</dbReference>
<keyword evidence="4" id="KW-0862">Zinc</keyword>
<evidence type="ECO:0000313" key="8">
    <source>
        <dbReference type="Ensembl" id="ENSAPOP00000021010.1"/>
    </source>
</evidence>
<dbReference type="FunCoup" id="A0A3Q1GV56">
    <property type="interactions" value="1"/>
</dbReference>
<dbReference type="InParanoid" id="A0A3Q1GV56"/>
<dbReference type="PANTHER" id="PTHR23080">
    <property type="entry name" value="THAP DOMAIN PROTEIN"/>
    <property type="match status" value="1"/>
</dbReference>
<evidence type="ECO:0000256" key="3">
    <source>
        <dbReference type="ARBA" id="ARBA00022771"/>
    </source>
</evidence>
<comment type="cofactor">
    <cofactor evidence="1">
        <name>a divalent metal cation</name>
        <dbReference type="ChEBI" id="CHEBI:60240"/>
    </cofactor>
</comment>
<dbReference type="InterPro" id="IPR006612">
    <property type="entry name" value="THAP_Znf"/>
</dbReference>
<organism evidence="8 9">
    <name type="scientific">Acanthochromis polyacanthus</name>
    <name type="common">spiny chromis</name>
    <dbReference type="NCBI Taxonomy" id="80966"/>
    <lineage>
        <taxon>Eukaryota</taxon>
        <taxon>Metazoa</taxon>
        <taxon>Chordata</taxon>
        <taxon>Craniata</taxon>
        <taxon>Vertebrata</taxon>
        <taxon>Euteleostomi</taxon>
        <taxon>Actinopterygii</taxon>
        <taxon>Neopterygii</taxon>
        <taxon>Teleostei</taxon>
        <taxon>Neoteleostei</taxon>
        <taxon>Acanthomorphata</taxon>
        <taxon>Ovalentaria</taxon>
        <taxon>Pomacentridae</taxon>
        <taxon>Acanthochromis</taxon>
    </lineage>
</organism>
<evidence type="ECO:0000256" key="1">
    <source>
        <dbReference type="ARBA" id="ARBA00001968"/>
    </source>
</evidence>
<dbReference type="Gene3D" id="6.20.210.20">
    <property type="entry name" value="THAP domain"/>
    <property type="match status" value="1"/>
</dbReference>
<evidence type="ECO:0000256" key="6">
    <source>
        <dbReference type="PROSITE-ProRule" id="PRU00309"/>
    </source>
</evidence>
<keyword evidence="9" id="KW-1185">Reference proteome</keyword>
<dbReference type="InterPro" id="IPR027806">
    <property type="entry name" value="HARBI1_dom"/>
</dbReference>
<dbReference type="Pfam" id="PF13613">
    <property type="entry name" value="HTH_Tnp_4"/>
    <property type="match status" value="1"/>
</dbReference>
<reference evidence="8" key="1">
    <citation type="submission" date="2025-08" db="UniProtKB">
        <authorList>
            <consortium name="Ensembl"/>
        </authorList>
    </citation>
    <scope>IDENTIFICATION</scope>
</reference>
<reference evidence="8" key="2">
    <citation type="submission" date="2025-09" db="UniProtKB">
        <authorList>
            <consortium name="Ensembl"/>
        </authorList>
    </citation>
    <scope>IDENTIFICATION</scope>
</reference>
<evidence type="ECO:0000256" key="4">
    <source>
        <dbReference type="ARBA" id="ARBA00022833"/>
    </source>
</evidence>
<dbReference type="GO" id="GO:0003677">
    <property type="term" value="F:DNA binding"/>
    <property type="evidence" value="ECO:0007669"/>
    <property type="project" value="UniProtKB-UniRule"/>
</dbReference>
<keyword evidence="3 6" id="KW-0863">Zinc-finger</keyword>
<keyword evidence="2" id="KW-0479">Metal-binding</keyword>
<dbReference type="Proteomes" id="UP000257200">
    <property type="component" value="Unplaced"/>
</dbReference>